<dbReference type="Gene3D" id="1.10.287.470">
    <property type="entry name" value="Helix hairpin bin"/>
    <property type="match status" value="1"/>
</dbReference>
<dbReference type="InterPro" id="IPR006143">
    <property type="entry name" value="RND_pump_MFP"/>
</dbReference>
<sequence length="380" mass="41637">MKKILKWVGLGVLVFGALWAATFFIKSNSKSAIEYETHKPFISNIEKKTVATGKVIPEDEVEIKPQISGIIDKIYLEEGNPVNAGDLIAVIKVVPNEQALNQARGRVSNAEIALNNTKIEYDRNKALFDKGVISSQDFNNLQLQYDQAIQELKNARADYQIIRVGSAGGSSSANTNIRATVAGTILEIPVEEGDQVIQSNNFNDGTTIASIADLGKMIFEGKVDEGEVGKLEIGMPLKISLGAIEDKEFNAELKFIAPKGVEESGAVQFKIEGDVSVEDDFLIRAGYSANASLVLEKKDSILVIPEALLQFDKETDKPYVEVSIGEQEFERRDVEIGISDGINVEIVSGLDENDEVKQWNKTEPIKKGLEEGEEESDEDA</sequence>
<accession>A0A371JNG5</accession>
<dbReference type="OrthoDB" id="9809068at2"/>
<keyword evidence="2" id="KW-0175">Coiled coil</keyword>
<dbReference type="PANTHER" id="PTHR30469:SF33">
    <property type="entry name" value="SLR1207 PROTEIN"/>
    <property type="match status" value="1"/>
</dbReference>
<dbReference type="AlphaFoldDB" id="A0A371JNG5"/>
<feature type="compositionally biased region" description="Acidic residues" evidence="3">
    <location>
        <begin position="371"/>
        <end position="380"/>
    </location>
</feature>
<dbReference type="NCBIfam" id="TIGR01730">
    <property type="entry name" value="RND_mfp"/>
    <property type="match status" value="1"/>
</dbReference>
<dbReference type="Gene3D" id="2.40.50.100">
    <property type="match status" value="1"/>
</dbReference>
<dbReference type="Pfam" id="PF25917">
    <property type="entry name" value="BSH_RND"/>
    <property type="match status" value="1"/>
</dbReference>
<dbReference type="GO" id="GO:1990281">
    <property type="term" value="C:efflux pump complex"/>
    <property type="evidence" value="ECO:0007669"/>
    <property type="project" value="TreeGrafter"/>
</dbReference>
<name>A0A371JNG5_9FLAO</name>
<evidence type="ECO:0000256" key="1">
    <source>
        <dbReference type="ARBA" id="ARBA00009477"/>
    </source>
</evidence>
<reference evidence="5 6" key="1">
    <citation type="submission" date="2018-08" db="EMBL/GenBank/DDBJ databases">
        <title>Muricauda nanhaiensis sp. nov., isolated from seawater of the South China Sea.</title>
        <authorList>
            <person name="Dang Y."/>
        </authorList>
    </citation>
    <scope>NUCLEOTIDE SEQUENCE [LARGE SCALE GENOMIC DNA]</scope>
    <source>
        <strain evidence="5 6">SM1704</strain>
    </source>
</reference>
<feature type="coiled-coil region" evidence="2">
    <location>
        <begin position="100"/>
        <end position="158"/>
    </location>
</feature>
<evidence type="ECO:0000313" key="5">
    <source>
        <dbReference type="EMBL" id="RDY58763.1"/>
    </source>
</evidence>
<feature type="region of interest" description="Disordered" evidence="3">
    <location>
        <begin position="358"/>
        <end position="380"/>
    </location>
</feature>
<protein>
    <submittedName>
        <fullName evidence="5">Efflux RND transporter periplasmic adaptor subunit</fullName>
    </submittedName>
</protein>
<dbReference type="RefSeq" id="WP_116185084.1">
    <property type="nucleotide sequence ID" value="NZ_QTJX01000003.1"/>
</dbReference>
<comment type="caution">
    <text evidence="5">The sequence shown here is derived from an EMBL/GenBank/DDBJ whole genome shotgun (WGS) entry which is preliminary data.</text>
</comment>
<organism evidence="5 6">
    <name type="scientific">Flagellimonas nanhaiensis</name>
    <dbReference type="NCBI Taxonomy" id="2292706"/>
    <lineage>
        <taxon>Bacteria</taxon>
        <taxon>Pseudomonadati</taxon>
        <taxon>Bacteroidota</taxon>
        <taxon>Flavobacteriia</taxon>
        <taxon>Flavobacteriales</taxon>
        <taxon>Flavobacteriaceae</taxon>
        <taxon>Flagellimonas</taxon>
    </lineage>
</organism>
<evidence type="ECO:0000313" key="6">
    <source>
        <dbReference type="Proteomes" id="UP000261828"/>
    </source>
</evidence>
<dbReference type="EMBL" id="QTJX01000003">
    <property type="protein sequence ID" value="RDY58763.1"/>
    <property type="molecule type" value="Genomic_DNA"/>
</dbReference>
<comment type="similarity">
    <text evidence="1">Belongs to the membrane fusion protein (MFP) (TC 8.A.1) family.</text>
</comment>
<keyword evidence="6" id="KW-1185">Reference proteome</keyword>
<dbReference type="GO" id="GO:0015562">
    <property type="term" value="F:efflux transmembrane transporter activity"/>
    <property type="evidence" value="ECO:0007669"/>
    <property type="project" value="TreeGrafter"/>
</dbReference>
<dbReference type="SUPFAM" id="SSF111369">
    <property type="entry name" value="HlyD-like secretion proteins"/>
    <property type="match status" value="1"/>
</dbReference>
<evidence type="ECO:0000256" key="2">
    <source>
        <dbReference type="SAM" id="Coils"/>
    </source>
</evidence>
<dbReference type="PANTHER" id="PTHR30469">
    <property type="entry name" value="MULTIDRUG RESISTANCE PROTEIN MDTA"/>
    <property type="match status" value="1"/>
</dbReference>
<evidence type="ECO:0000259" key="4">
    <source>
        <dbReference type="Pfam" id="PF25917"/>
    </source>
</evidence>
<feature type="domain" description="Multidrug resistance protein MdtA-like barrel-sandwich hybrid" evidence="4">
    <location>
        <begin position="60"/>
        <end position="200"/>
    </location>
</feature>
<feature type="compositionally biased region" description="Basic and acidic residues" evidence="3">
    <location>
        <begin position="358"/>
        <end position="370"/>
    </location>
</feature>
<dbReference type="Gene3D" id="6.20.50.140">
    <property type="match status" value="1"/>
</dbReference>
<evidence type="ECO:0000256" key="3">
    <source>
        <dbReference type="SAM" id="MobiDB-lite"/>
    </source>
</evidence>
<proteinExistence type="inferred from homology"/>
<gene>
    <name evidence="5" type="ORF">DX873_13905</name>
</gene>
<dbReference type="Proteomes" id="UP000261828">
    <property type="component" value="Unassembled WGS sequence"/>
</dbReference>
<dbReference type="Gene3D" id="2.40.30.170">
    <property type="match status" value="1"/>
</dbReference>
<dbReference type="InterPro" id="IPR058625">
    <property type="entry name" value="MdtA-like_BSH"/>
</dbReference>